<evidence type="ECO:0000313" key="3">
    <source>
        <dbReference type="Proteomes" id="UP000009149"/>
    </source>
</evidence>
<dbReference type="Proteomes" id="UP000009149">
    <property type="component" value="Chromosome"/>
</dbReference>
<feature type="region of interest" description="Disordered" evidence="1">
    <location>
        <begin position="1"/>
        <end position="31"/>
    </location>
</feature>
<organism evidence="2 3">
    <name type="scientific">Methylacidiphilum infernorum (isolate V4)</name>
    <name type="common">Methylokorus infernorum (strain V4)</name>
    <dbReference type="NCBI Taxonomy" id="481448"/>
    <lineage>
        <taxon>Bacteria</taxon>
        <taxon>Pseudomonadati</taxon>
        <taxon>Verrucomicrobiota</taxon>
        <taxon>Methylacidiphilae</taxon>
        <taxon>Methylacidiphilales</taxon>
        <taxon>Methylacidiphilaceae</taxon>
        <taxon>Methylacidiphilum (ex Ratnadevi et al. 2023)</taxon>
    </lineage>
</organism>
<dbReference type="STRING" id="481448.Minf_1106"/>
<dbReference type="AlphaFoldDB" id="B3DV08"/>
<dbReference type="EMBL" id="CP000975">
    <property type="protein sequence ID" value="ACD83161.1"/>
    <property type="molecule type" value="Genomic_DNA"/>
</dbReference>
<protein>
    <submittedName>
        <fullName evidence="2">Uncharacterized protein</fullName>
    </submittedName>
</protein>
<gene>
    <name evidence="2" type="ordered locus">Minf_1106</name>
</gene>
<evidence type="ECO:0000256" key="1">
    <source>
        <dbReference type="SAM" id="MobiDB-lite"/>
    </source>
</evidence>
<feature type="compositionally biased region" description="Basic and acidic residues" evidence="1">
    <location>
        <begin position="20"/>
        <end position="31"/>
    </location>
</feature>
<evidence type="ECO:0000313" key="2">
    <source>
        <dbReference type="EMBL" id="ACD83161.1"/>
    </source>
</evidence>
<accession>B3DV08</accession>
<reference evidence="2 3" key="1">
    <citation type="journal article" date="2008" name="Biol. Direct">
        <title>Complete genome sequence of the extremely acidophilic methanotroph isolate V4, Methylacidiphilum infernorum, a representative of the bacterial phylum Verrucomicrobia.</title>
        <authorList>
            <person name="Hou S."/>
            <person name="Makarova K.S."/>
            <person name="Saw J.H."/>
            <person name="Senin P."/>
            <person name="Ly B.V."/>
            <person name="Zhou Z."/>
            <person name="Ren Y."/>
            <person name="Wang J."/>
            <person name="Galperin M.Y."/>
            <person name="Omelchenko M.V."/>
            <person name="Wolf Y.I."/>
            <person name="Yutin N."/>
            <person name="Koonin E.V."/>
            <person name="Stott M.B."/>
            <person name="Mountain B.W."/>
            <person name="Crowe M.A."/>
            <person name="Smirnova A.V."/>
            <person name="Dunfield P.F."/>
            <person name="Feng L."/>
            <person name="Wang L."/>
            <person name="Alam M."/>
        </authorList>
    </citation>
    <scope>NUCLEOTIDE SEQUENCE [LARGE SCALE GENOMIC DNA]</scope>
    <source>
        <strain evidence="3">Isolate V4</strain>
    </source>
</reference>
<sequence>MTLKELQGFNERGNPGRQIKKIEKKNSFFLN</sequence>
<dbReference type="KEGG" id="min:Minf_1106"/>
<proteinExistence type="predicted"/>
<dbReference type="HOGENOM" id="CLU_3397388_0_0_0"/>
<name>B3DV08_METI4</name>